<dbReference type="InterPro" id="IPR005524">
    <property type="entry name" value="DUF318"/>
</dbReference>
<accession>A0AA46E0H8</accession>
<dbReference type="PANTHER" id="PTHR42775:SF1">
    <property type="entry name" value="PERMEASE RV2963-RELATED"/>
    <property type="match status" value="1"/>
</dbReference>
<keyword evidence="3" id="KW-1003">Cell membrane</keyword>
<evidence type="ECO:0000256" key="3">
    <source>
        <dbReference type="ARBA" id="ARBA00022475"/>
    </source>
</evidence>
<name>A0AA46E0H8_9FUSO</name>
<feature type="transmembrane region" description="Helical" evidence="7">
    <location>
        <begin position="299"/>
        <end position="320"/>
    </location>
</feature>
<evidence type="ECO:0000256" key="1">
    <source>
        <dbReference type="ARBA" id="ARBA00004651"/>
    </source>
</evidence>
<reference evidence="8 9" key="1">
    <citation type="submission" date="2019-03" db="EMBL/GenBank/DDBJ databases">
        <title>Genomic Encyclopedia of Type Strains, Phase IV (KMG-IV): sequencing the most valuable type-strain genomes for metagenomic binning, comparative biology and taxonomic classification.</title>
        <authorList>
            <person name="Goeker M."/>
        </authorList>
    </citation>
    <scope>NUCLEOTIDE SEQUENCE [LARGE SCALE GENOMIC DNA]</scope>
    <source>
        <strain evidence="8 9">DSM 100055</strain>
    </source>
</reference>
<feature type="transmembrane region" description="Helical" evidence="7">
    <location>
        <begin position="206"/>
        <end position="224"/>
    </location>
</feature>
<feature type="transmembrane region" description="Helical" evidence="7">
    <location>
        <begin position="80"/>
        <end position="103"/>
    </location>
</feature>
<dbReference type="RefSeq" id="WP_134112182.1">
    <property type="nucleotide sequence ID" value="NZ_SOBG01000001.1"/>
</dbReference>
<evidence type="ECO:0000256" key="6">
    <source>
        <dbReference type="ARBA" id="ARBA00023136"/>
    </source>
</evidence>
<feature type="transmembrane region" description="Helical" evidence="7">
    <location>
        <begin position="37"/>
        <end position="59"/>
    </location>
</feature>
<evidence type="ECO:0000256" key="7">
    <source>
        <dbReference type="SAM" id="Phobius"/>
    </source>
</evidence>
<gene>
    <name evidence="8" type="ORF">EV215_0302</name>
</gene>
<dbReference type="PANTHER" id="PTHR42775">
    <property type="entry name" value="PERMEASE RV2963-RELATED"/>
    <property type="match status" value="1"/>
</dbReference>
<organism evidence="8 9">
    <name type="scientific">Hypnocyclicus thermotrophus</name>
    <dbReference type="NCBI Taxonomy" id="1627895"/>
    <lineage>
        <taxon>Bacteria</taxon>
        <taxon>Fusobacteriati</taxon>
        <taxon>Fusobacteriota</taxon>
        <taxon>Fusobacteriia</taxon>
        <taxon>Fusobacteriales</taxon>
        <taxon>Fusobacteriaceae</taxon>
        <taxon>Hypnocyclicus</taxon>
    </lineage>
</organism>
<comment type="caution">
    <text evidence="8">The sequence shown here is derived from an EMBL/GenBank/DDBJ whole genome shotgun (WGS) entry which is preliminary data.</text>
</comment>
<dbReference type="GO" id="GO:0005886">
    <property type="term" value="C:plasma membrane"/>
    <property type="evidence" value="ECO:0007669"/>
    <property type="project" value="UniProtKB-SubCell"/>
</dbReference>
<feature type="transmembrane region" description="Helical" evidence="7">
    <location>
        <begin position="236"/>
        <end position="253"/>
    </location>
</feature>
<dbReference type="EMBL" id="SOBG01000001">
    <property type="protein sequence ID" value="TDT72496.1"/>
    <property type="molecule type" value="Genomic_DNA"/>
</dbReference>
<evidence type="ECO:0000256" key="2">
    <source>
        <dbReference type="ARBA" id="ARBA00006386"/>
    </source>
</evidence>
<dbReference type="Proteomes" id="UP000294678">
    <property type="component" value="Unassembled WGS sequence"/>
</dbReference>
<feature type="transmembrane region" description="Helical" evidence="7">
    <location>
        <begin position="141"/>
        <end position="163"/>
    </location>
</feature>
<proteinExistence type="inferred from homology"/>
<evidence type="ECO:0000256" key="4">
    <source>
        <dbReference type="ARBA" id="ARBA00022692"/>
    </source>
</evidence>
<dbReference type="AlphaFoldDB" id="A0AA46E0H8"/>
<sequence>MLGYIFNFGWLYDLIKLLVENVFNLQMNTRLGESIHFFFYDSIKIIILLSFMIFTITYIRSYFPLEKTKKIIEKYNGFSAHLMASLLGIVTPFCSCSSIPLFIGFVEAGIPIGVTFSFLITSPIVNEAAFAVLLGSFGWKIATIYVITGVIIGIIGGIIIRLLKMEKYVEEYVYKMKAGNAIIEEMTQKDRVNYAKEHVIEIVQKIWIYLLIGIGIGALIHGWAPAELLAKYAGPNNPIAVIVGVLFGIPLYSNALGTIPIAEALINKGVGIGTALAFMMAVTALSLPEMILLKKVIKPRLITTFVIITGISIIIVGYLFNWLL</sequence>
<evidence type="ECO:0008006" key="10">
    <source>
        <dbReference type="Google" id="ProtNLM"/>
    </source>
</evidence>
<evidence type="ECO:0000313" key="9">
    <source>
        <dbReference type="Proteomes" id="UP000294678"/>
    </source>
</evidence>
<feature type="transmembrane region" description="Helical" evidence="7">
    <location>
        <begin position="265"/>
        <end position="287"/>
    </location>
</feature>
<keyword evidence="4 7" id="KW-0812">Transmembrane</keyword>
<comment type="similarity">
    <text evidence="2">Belongs to the UPF0718 family.</text>
</comment>
<evidence type="ECO:0000256" key="5">
    <source>
        <dbReference type="ARBA" id="ARBA00022989"/>
    </source>
</evidence>
<dbReference type="Pfam" id="PF03773">
    <property type="entry name" value="ArsP_1"/>
    <property type="match status" value="1"/>
</dbReference>
<feature type="transmembrane region" description="Helical" evidence="7">
    <location>
        <begin position="109"/>
        <end position="134"/>
    </location>
</feature>
<keyword evidence="6 7" id="KW-0472">Membrane</keyword>
<evidence type="ECO:0000313" key="8">
    <source>
        <dbReference type="EMBL" id="TDT72496.1"/>
    </source>
</evidence>
<protein>
    <recommendedName>
        <fullName evidence="10">Permease</fullName>
    </recommendedName>
</protein>
<keyword evidence="5 7" id="KW-1133">Transmembrane helix</keyword>
<dbReference type="InterPro" id="IPR053166">
    <property type="entry name" value="UPF0718_permease"/>
</dbReference>
<comment type="subcellular location">
    <subcellularLocation>
        <location evidence="1">Cell membrane</location>
        <topology evidence="1">Multi-pass membrane protein</topology>
    </subcellularLocation>
</comment>
<keyword evidence="9" id="KW-1185">Reference proteome</keyword>